<protein>
    <submittedName>
        <fullName evidence="2">Phosphopantetheine-binding protein</fullName>
    </submittedName>
</protein>
<reference evidence="2 3" key="1">
    <citation type="journal article" date="2011" name="J. Bacteriol.">
        <title>Genome sequence of Chthoniobacter flavus Ellin428, an aerobic heterotrophic soil bacterium.</title>
        <authorList>
            <person name="Kant R."/>
            <person name="van Passel M.W."/>
            <person name="Palva A."/>
            <person name="Lucas S."/>
            <person name="Lapidus A."/>
            <person name="Glavina Del Rio T."/>
            <person name="Dalin E."/>
            <person name="Tice H."/>
            <person name="Bruce D."/>
            <person name="Goodwin L."/>
            <person name="Pitluck S."/>
            <person name="Larimer F.W."/>
            <person name="Land M.L."/>
            <person name="Hauser L."/>
            <person name="Sangwan P."/>
            <person name="de Vos W.M."/>
            <person name="Janssen P.H."/>
            <person name="Smidt H."/>
        </authorList>
    </citation>
    <scope>NUCLEOTIDE SEQUENCE [LARGE SCALE GENOMIC DNA]</scope>
    <source>
        <strain evidence="2 3">Ellin428</strain>
    </source>
</reference>
<dbReference type="AlphaFoldDB" id="B4CWA0"/>
<organism evidence="2 3">
    <name type="scientific">Chthoniobacter flavus Ellin428</name>
    <dbReference type="NCBI Taxonomy" id="497964"/>
    <lineage>
        <taxon>Bacteria</taxon>
        <taxon>Pseudomonadati</taxon>
        <taxon>Verrucomicrobiota</taxon>
        <taxon>Spartobacteria</taxon>
        <taxon>Chthoniobacterales</taxon>
        <taxon>Chthoniobacteraceae</taxon>
        <taxon>Chthoniobacter</taxon>
    </lineage>
</organism>
<keyword evidence="3" id="KW-1185">Reference proteome</keyword>
<evidence type="ECO:0000259" key="1">
    <source>
        <dbReference type="PROSITE" id="PS50075"/>
    </source>
</evidence>
<comment type="caution">
    <text evidence="2">The sequence shown here is derived from an EMBL/GenBank/DDBJ whole genome shotgun (WGS) entry which is preliminary data.</text>
</comment>
<dbReference type="PROSITE" id="PS50075">
    <property type="entry name" value="CARRIER"/>
    <property type="match status" value="1"/>
</dbReference>
<name>B4CWA0_9BACT</name>
<dbReference type="EMBL" id="ABVL01000002">
    <property type="protein sequence ID" value="EDY21692.1"/>
    <property type="molecule type" value="Genomic_DNA"/>
</dbReference>
<dbReference type="SUPFAM" id="SSF47336">
    <property type="entry name" value="ACP-like"/>
    <property type="match status" value="1"/>
</dbReference>
<dbReference type="Proteomes" id="UP000005824">
    <property type="component" value="Unassembled WGS sequence"/>
</dbReference>
<dbReference type="STRING" id="497964.CfE428DRAFT_0937"/>
<dbReference type="eggNOG" id="ENOG502ZI99">
    <property type="taxonomic scope" value="Bacteria"/>
</dbReference>
<dbReference type="InterPro" id="IPR009081">
    <property type="entry name" value="PP-bd_ACP"/>
</dbReference>
<dbReference type="Gene3D" id="1.10.1200.10">
    <property type="entry name" value="ACP-like"/>
    <property type="match status" value="1"/>
</dbReference>
<sequence>MATQPIPQQGTLEQQLVQLVSERLLETQPGFNADSNLYDSGLDSMAIMQFLILIEEEYGVALPEGELTRQNFSTVRSVAGLVRARISPSA</sequence>
<gene>
    <name evidence="2" type="ORF">CfE428DRAFT_0937</name>
</gene>
<dbReference type="InterPro" id="IPR036736">
    <property type="entry name" value="ACP-like_sf"/>
</dbReference>
<accession>B4CWA0</accession>
<dbReference type="RefSeq" id="WP_006978264.1">
    <property type="nucleotide sequence ID" value="NZ_ABVL01000002.1"/>
</dbReference>
<dbReference type="Pfam" id="PF00550">
    <property type="entry name" value="PP-binding"/>
    <property type="match status" value="1"/>
</dbReference>
<feature type="domain" description="Carrier" evidence="1">
    <location>
        <begin position="7"/>
        <end position="86"/>
    </location>
</feature>
<evidence type="ECO:0000313" key="3">
    <source>
        <dbReference type="Proteomes" id="UP000005824"/>
    </source>
</evidence>
<dbReference type="InParanoid" id="B4CWA0"/>
<proteinExistence type="predicted"/>
<evidence type="ECO:0000313" key="2">
    <source>
        <dbReference type="EMBL" id="EDY21692.1"/>
    </source>
</evidence>